<dbReference type="Proteomes" id="UP001168524">
    <property type="component" value="Unassembled WGS sequence"/>
</dbReference>
<sequence length="66" mass="7737">MLESKNLIVLDQMLVLTKEGKNDLVYENDTLLKVKMISNQHIVVEDDQQTSFLLKQRDENVVWSFV</sequence>
<proteinExistence type="predicted"/>
<evidence type="ECO:0000313" key="2">
    <source>
        <dbReference type="Proteomes" id="UP001168524"/>
    </source>
</evidence>
<reference evidence="1" key="1">
    <citation type="submission" date="2023-06" db="EMBL/GenBank/DDBJ databases">
        <title>Two novel species of Acinetobacter isolated from motorbike repairing workshop in Vietnam.</title>
        <authorList>
            <person name="Le N.T.T."/>
        </authorList>
    </citation>
    <scope>NUCLEOTIDE SEQUENCE</scope>
    <source>
        <strain evidence="1">VNH17</strain>
    </source>
</reference>
<name>A0ABT7WPU7_9GAMM</name>
<dbReference type="RefSeq" id="WP_267980952.1">
    <property type="nucleotide sequence ID" value="NZ_JAPQKF010000004.1"/>
</dbReference>
<dbReference type="EMBL" id="JAUDZE010000004">
    <property type="protein sequence ID" value="MDN0014705.1"/>
    <property type="molecule type" value="Genomic_DNA"/>
</dbReference>
<protein>
    <submittedName>
        <fullName evidence="1">Uncharacterized protein</fullName>
    </submittedName>
</protein>
<keyword evidence="2" id="KW-1185">Reference proteome</keyword>
<accession>A0ABT7WPU7</accession>
<comment type="caution">
    <text evidence="1">The sequence shown here is derived from an EMBL/GenBank/DDBJ whole genome shotgun (WGS) entry which is preliminary data.</text>
</comment>
<organism evidence="1 2">
    <name type="scientific">Acinetobacter thutiue</name>
    <dbReference type="NCBI Taxonomy" id="2998078"/>
    <lineage>
        <taxon>Bacteria</taxon>
        <taxon>Pseudomonadati</taxon>
        <taxon>Pseudomonadota</taxon>
        <taxon>Gammaproteobacteria</taxon>
        <taxon>Moraxellales</taxon>
        <taxon>Moraxellaceae</taxon>
        <taxon>Acinetobacter</taxon>
    </lineage>
</organism>
<gene>
    <name evidence="1" type="ORF">QTA56_10750</name>
</gene>
<evidence type="ECO:0000313" key="1">
    <source>
        <dbReference type="EMBL" id="MDN0014705.1"/>
    </source>
</evidence>